<gene>
    <name evidence="1" type="ORF">E1A91_D05G423000v1</name>
</gene>
<dbReference type="AlphaFoldDB" id="A0A5D2V794"/>
<proteinExistence type="predicted"/>
<protein>
    <recommendedName>
        <fullName evidence="3">NB-ARC domain-containing protein</fullName>
    </recommendedName>
</protein>
<dbReference type="EMBL" id="CM017653">
    <property type="protein sequence ID" value="TYI85194.1"/>
    <property type="molecule type" value="Genomic_DNA"/>
</dbReference>
<evidence type="ECO:0000313" key="1">
    <source>
        <dbReference type="EMBL" id="TYI85194.1"/>
    </source>
</evidence>
<organism evidence="1 2">
    <name type="scientific">Gossypium mustelinum</name>
    <name type="common">Cotton</name>
    <name type="synonym">Gossypium caicoense</name>
    <dbReference type="NCBI Taxonomy" id="34275"/>
    <lineage>
        <taxon>Eukaryota</taxon>
        <taxon>Viridiplantae</taxon>
        <taxon>Streptophyta</taxon>
        <taxon>Embryophyta</taxon>
        <taxon>Tracheophyta</taxon>
        <taxon>Spermatophyta</taxon>
        <taxon>Magnoliopsida</taxon>
        <taxon>eudicotyledons</taxon>
        <taxon>Gunneridae</taxon>
        <taxon>Pentapetalae</taxon>
        <taxon>rosids</taxon>
        <taxon>malvids</taxon>
        <taxon>Malvales</taxon>
        <taxon>Malvaceae</taxon>
        <taxon>Malvoideae</taxon>
        <taxon>Gossypium</taxon>
    </lineage>
</organism>
<reference evidence="1 2" key="1">
    <citation type="submission" date="2019-07" db="EMBL/GenBank/DDBJ databases">
        <title>WGS assembly of Gossypium mustelinum.</title>
        <authorList>
            <person name="Chen Z.J."/>
            <person name="Sreedasyam A."/>
            <person name="Ando A."/>
            <person name="Song Q."/>
            <person name="De L."/>
            <person name="Hulse-Kemp A."/>
            <person name="Ding M."/>
            <person name="Ye W."/>
            <person name="Kirkbride R."/>
            <person name="Jenkins J."/>
            <person name="Plott C."/>
            <person name="Lovell J."/>
            <person name="Lin Y.-M."/>
            <person name="Vaughn R."/>
            <person name="Liu B."/>
            <person name="Li W."/>
            <person name="Simpson S."/>
            <person name="Scheffler B."/>
            <person name="Saski C."/>
            <person name="Grover C."/>
            <person name="Hu G."/>
            <person name="Conover J."/>
            <person name="Carlson J."/>
            <person name="Shu S."/>
            <person name="Boston L."/>
            <person name="Williams M."/>
            <person name="Peterson D."/>
            <person name="Mcgee K."/>
            <person name="Jones D."/>
            <person name="Wendel J."/>
            <person name="Stelly D."/>
            <person name="Grimwood J."/>
            <person name="Schmutz J."/>
        </authorList>
    </citation>
    <scope>NUCLEOTIDE SEQUENCE [LARGE SCALE GENOMIC DNA]</scope>
    <source>
        <strain evidence="1">1408120.09</strain>
    </source>
</reference>
<evidence type="ECO:0008006" key="3">
    <source>
        <dbReference type="Google" id="ProtNLM"/>
    </source>
</evidence>
<sequence>MEQNKHGQDIVLPELGSQIANLQGQFEVVAEEEMKFDKLKWLSLEELPGLSHFCPKGYRSVFPTMIELKVRNCPLYTKELLKRVEQ</sequence>
<accession>A0A5D2V794</accession>
<keyword evidence="2" id="KW-1185">Reference proteome</keyword>
<dbReference type="Proteomes" id="UP000323597">
    <property type="component" value="Chromosome D05"/>
</dbReference>
<name>A0A5D2V794_GOSMU</name>
<evidence type="ECO:0000313" key="2">
    <source>
        <dbReference type="Proteomes" id="UP000323597"/>
    </source>
</evidence>